<dbReference type="InterPro" id="IPR027268">
    <property type="entry name" value="Peptidase_M4/M1_CTD_sf"/>
</dbReference>
<evidence type="ECO:0000256" key="2">
    <source>
        <dbReference type="ARBA" id="ARBA00010136"/>
    </source>
</evidence>
<dbReference type="Gene3D" id="1.25.50.20">
    <property type="match status" value="1"/>
</dbReference>
<dbReference type="InterPro" id="IPR001930">
    <property type="entry name" value="Peptidase_M1"/>
</dbReference>
<keyword evidence="13" id="KW-0812">Transmembrane</keyword>
<keyword evidence="13" id="KW-0472">Membrane</keyword>
<keyword evidence="5 10" id="KW-0479">Metal-binding</keyword>
<dbReference type="GO" id="GO:0022857">
    <property type="term" value="F:transmembrane transporter activity"/>
    <property type="evidence" value="ECO:0007669"/>
    <property type="project" value="InterPro"/>
</dbReference>
<feature type="region of interest" description="Disordered" evidence="12">
    <location>
        <begin position="1292"/>
        <end position="1312"/>
    </location>
</feature>
<dbReference type="GO" id="GO:0005615">
    <property type="term" value="C:extracellular space"/>
    <property type="evidence" value="ECO:0007669"/>
    <property type="project" value="TreeGrafter"/>
</dbReference>
<evidence type="ECO:0000313" key="18">
    <source>
        <dbReference type="Proteomes" id="UP000076738"/>
    </source>
</evidence>
<dbReference type="GO" id="GO:0070006">
    <property type="term" value="F:metalloaminopeptidase activity"/>
    <property type="evidence" value="ECO:0007669"/>
    <property type="project" value="TreeGrafter"/>
</dbReference>
<accession>A0A167NY02</accession>
<dbReference type="InterPro" id="IPR050344">
    <property type="entry name" value="Peptidase_M1_aminopeptidases"/>
</dbReference>
<dbReference type="Gene3D" id="2.60.40.1910">
    <property type="match status" value="1"/>
</dbReference>
<dbReference type="FunFam" id="1.10.390.10:FF:000006">
    <property type="entry name" value="Puromycin-sensitive aminopeptidase"/>
    <property type="match status" value="1"/>
</dbReference>
<dbReference type="STRING" id="1330018.A0A167NY02"/>
<dbReference type="Pfam" id="PF17900">
    <property type="entry name" value="Peptidase_M1_N"/>
    <property type="match status" value="1"/>
</dbReference>
<feature type="binding site" evidence="10">
    <location>
        <position position="334"/>
    </location>
    <ligand>
        <name>Zn(2+)</name>
        <dbReference type="ChEBI" id="CHEBI:29105"/>
        <note>catalytic</note>
    </ligand>
</feature>
<dbReference type="InterPro" id="IPR045357">
    <property type="entry name" value="Aminopeptidase_N-like_N"/>
</dbReference>
<dbReference type="Gene3D" id="2.60.40.1730">
    <property type="entry name" value="tricorn interacting facor f3 domain"/>
    <property type="match status" value="1"/>
</dbReference>
<feature type="transmembrane region" description="Helical" evidence="13">
    <location>
        <begin position="996"/>
        <end position="1017"/>
    </location>
</feature>
<evidence type="ECO:0000256" key="5">
    <source>
        <dbReference type="ARBA" id="ARBA00022723"/>
    </source>
</evidence>
<feature type="binding site" evidence="10">
    <location>
        <position position="338"/>
    </location>
    <ligand>
        <name>Zn(2+)</name>
        <dbReference type="ChEBI" id="CHEBI:29105"/>
        <note>catalytic</note>
    </ligand>
</feature>
<dbReference type="GO" id="GO:0008270">
    <property type="term" value="F:zinc ion binding"/>
    <property type="evidence" value="ECO:0007669"/>
    <property type="project" value="InterPro"/>
</dbReference>
<dbReference type="InterPro" id="IPR024571">
    <property type="entry name" value="ERAP1-like_C_dom"/>
</dbReference>
<dbReference type="GO" id="GO:0042277">
    <property type="term" value="F:peptide binding"/>
    <property type="evidence" value="ECO:0007669"/>
    <property type="project" value="TreeGrafter"/>
</dbReference>
<dbReference type="GO" id="GO:0016020">
    <property type="term" value="C:membrane"/>
    <property type="evidence" value="ECO:0007669"/>
    <property type="project" value="UniProtKB-SubCell"/>
</dbReference>
<evidence type="ECO:0000259" key="15">
    <source>
        <dbReference type="Pfam" id="PF11838"/>
    </source>
</evidence>
<feature type="domain" description="Aminopeptidase N-like N-terminal" evidence="16">
    <location>
        <begin position="19"/>
        <end position="222"/>
    </location>
</feature>
<dbReference type="OrthoDB" id="10031169at2759"/>
<dbReference type="GO" id="GO:0005737">
    <property type="term" value="C:cytoplasm"/>
    <property type="evidence" value="ECO:0007669"/>
    <property type="project" value="TreeGrafter"/>
</dbReference>
<dbReference type="Proteomes" id="UP000076738">
    <property type="component" value="Unassembled WGS sequence"/>
</dbReference>
<dbReference type="PANTHER" id="PTHR11533">
    <property type="entry name" value="PROTEASE M1 ZINC METALLOPROTEASE"/>
    <property type="match status" value="1"/>
</dbReference>
<dbReference type="Pfam" id="PF07690">
    <property type="entry name" value="MFS_1"/>
    <property type="match status" value="1"/>
</dbReference>
<name>A0A167NY02_CALVF</name>
<evidence type="ECO:0000259" key="14">
    <source>
        <dbReference type="Pfam" id="PF01433"/>
    </source>
</evidence>
<dbReference type="InterPro" id="IPR034016">
    <property type="entry name" value="M1_APN-typ"/>
</dbReference>
<keyword evidence="6" id="KW-0378">Hydrolase</keyword>
<comment type="cofactor">
    <cofactor evidence="10">
        <name>Zn(2+)</name>
        <dbReference type="ChEBI" id="CHEBI:29105"/>
    </cofactor>
    <text evidence="10">Binds 1 zinc ion per subunit.</text>
</comment>
<gene>
    <name evidence="17" type="ORF">CALVIDRAFT_526106</name>
</gene>
<keyword evidence="7 10" id="KW-0862">Zinc</keyword>
<comment type="subcellular location">
    <subcellularLocation>
        <location evidence="1">Membrane</location>
        <topology evidence="1">Multi-pass membrane protein</topology>
    </subcellularLocation>
</comment>
<feature type="domain" description="Peptidase M1 membrane alanine aminopeptidase" evidence="14">
    <location>
        <begin position="263"/>
        <end position="480"/>
    </location>
</feature>
<evidence type="ECO:0000256" key="8">
    <source>
        <dbReference type="ARBA" id="ARBA00023049"/>
    </source>
</evidence>
<evidence type="ECO:0000256" key="6">
    <source>
        <dbReference type="ARBA" id="ARBA00022801"/>
    </source>
</evidence>
<feature type="site" description="Transition state stabilizer" evidence="11">
    <location>
        <position position="421"/>
    </location>
</feature>
<evidence type="ECO:0000256" key="3">
    <source>
        <dbReference type="ARBA" id="ARBA00022438"/>
    </source>
</evidence>
<dbReference type="PANTHER" id="PTHR11533:SF174">
    <property type="entry name" value="PUROMYCIN-SENSITIVE AMINOPEPTIDASE-RELATED"/>
    <property type="match status" value="1"/>
</dbReference>
<dbReference type="EMBL" id="KV417276">
    <property type="protein sequence ID" value="KZO98208.1"/>
    <property type="molecule type" value="Genomic_DNA"/>
</dbReference>
<dbReference type="SUPFAM" id="SSF55486">
    <property type="entry name" value="Metalloproteases ('zincins'), catalytic domain"/>
    <property type="match status" value="1"/>
</dbReference>
<evidence type="ECO:0000256" key="4">
    <source>
        <dbReference type="ARBA" id="ARBA00022670"/>
    </source>
</evidence>
<dbReference type="InterPro" id="IPR014782">
    <property type="entry name" value="Peptidase_M1_dom"/>
</dbReference>
<keyword evidence="13" id="KW-1133">Transmembrane helix</keyword>
<feature type="transmembrane region" description="Helical" evidence="13">
    <location>
        <begin position="1060"/>
        <end position="1080"/>
    </location>
</feature>
<reference evidence="17 18" key="1">
    <citation type="journal article" date="2016" name="Mol. Biol. Evol.">
        <title>Comparative Genomics of Early-Diverging Mushroom-Forming Fungi Provides Insights into the Origins of Lignocellulose Decay Capabilities.</title>
        <authorList>
            <person name="Nagy L.G."/>
            <person name="Riley R."/>
            <person name="Tritt A."/>
            <person name="Adam C."/>
            <person name="Daum C."/>
            <person name="Floudas D."/>
            <person name="Sun H."/>
            <person name="Yadav J.S."/>
            <person name="Pangilinan J."/>
            <person name="Larsson K.H."/>
            <person name="Matsuura K."/>
            <person name="Barry K."/>
            <person name="Labutti K."/>
            <person name="Kuo R."/>
            <person name="Ohm R.A."/>
            <person name="Bhattacharya S.S."/>
            <person name="Shirouzu T."/>
            <person name="Yoshinaga Y."/>
            <person name="Martin F.M."/>
            <person name="Grigoriev I.V."/>
            <person name="Hibbett D.S."/>
        </authorList>
    </citation>
    <scope>NUCLEOTIDE SEQUENCE [LARGE SCALE GENOMIC DNA]</scope>
    <source>
        <strain evidence="17 18">TUFC12733</strain>
    </source>
</reference>
<feature type="active site" description="Proton acceptor" evidence="9">
    <location>
        <position position="335"/>
    </location>
</feature>
<dbReference type="PRINTS" id="PR00756">
    <property type="entry name" value="ALADIPTASE"/>
</dbReference>
<organism evidence="17 18">
    <name type="scientific">Calocera viscosa (strain TUFC12733)</name>
    <dbReference type="NCBI Taxonomy" id="1330018"/>
    <lineage>
        <taxon>Eukaryota</taxon>
        <taxon>Fungi</taxon>
        <taxon>Dikarya</taxon>
        <taxon>Basidiomycota</taxon>
        <taxon>Agaricomycotina</taxon>
        <taxon>Dacrymycetes</taxon>
        <taxon>Dacrymycetales</taxon>
        <taxon>Dacrymycetaceae</taxon>
        <taxon>Calocera</taxon>
    </lineage>
</organism>
<evidence type="ECO:0000256" key="11">
    <source>
        <dbReference type="PIRSR" id="PIRSR634016-4"/>
    </source>
</evidence>
<dbReference type="InterPro" id="IPR036259">
    <property type="entry name" value="MFS_trans_sf"/>
</dbReference>
<dbReference type="InterPro" id="IPR011701">
    <property type="entry name" value="MFS"/>
</dbReference>
<evidence type="ECO:0000256" key="12">
    <source>
        <dbReference type="SAM" id="MobiDB-lite"/>
    </source>
</evidence>
<dbReference type="Pfam" id="PF01433">
    <property type="entry name" value="Peptidase_M1"/>
    <property type="match status" value="1"/>
</dbReference>
<proteinExistence type="inferred from homology"/>
<dbReference type="CDD" id="cd09601">
    <property type="entry name" value="M1_APN-Q_like"/>
    <property type="match status" value="1"/>
</dbReference>
<keyword evidence="3" id="KW-0031">Aminopeptidase</keyword>
<feature type="domain" description="ERAP1-like C-terminal" evidence="15">
    <location>
        <begin position="559"/>
        <end position="878"/>
    </location>
</feature>
<dbReference type="GO" id="GO:0006508">
    <property type="term" value="P:proteolysis"/>
    <property type="evidence" value="ECO:0007669"/>
    <property type="project" value="UniProtKB-KW"/>
</dbReference>
<evidence type="ECO:0000259" key="16">
    <source>
        <dbReference type="Pfam" id="PF17900"/>
    </source>
</evidence>
<evidence type="ECO:0000256" key="13">
    <source>
        <dbReference type="SAM" id="Phobius"/>
    </source>
</evidence>
<evidence type="ECO:0000313" key="17">
    <source>
        <dbReference type="EMBL" id="KZO98208.1"/>
    </source>
</evidence>
<evidence type="ECO:0000256" key="10">
    <source>
        <dbReference type="PIRSR" id="PIRSR634016-3"/>
    </source>
</evidence>
<dbReference type="Gene3D" id="1.10.390.10">
    <property type="entry name" value="Neutral Protease Domain 2"/>
    <property type="match status" value="1"/>
</dbReference>
<evidence type="ECO:0008006" key="19">
    <source>
        <dbReference type="Google" id="ProtNLM"/>
    </source>
</evidence>
<dbReference type="Pfam" id="PF11838">
    <property type="entry name" value="ERAP1_C"/>
    <property type="match status" value="1"/>
</dbReference>
<dbReference type="InterPro" id="IPR042097">
    <property type="entry name" value="Aminopeptidase_N-like_N_sf"/>
</dbReference>
<feature type="transmembrane region" description="Helical" evidence="13">
    <location>
        <begin position="1199"/>
        <end position="1220"/>
    </location>
</feature>
<dbReference type="FunFam" id="1.25.50.20:FF:000002">
    <property type="entry name" value="Aminopeptidase"/>
    <property type="match status" value="1"/>
</dbReference>
<feature type="transmembrane region" description="Helical" evidence="13">
    <location>
        <begin position="1260"/>
        <end position="1278"/>
    </location>
</feature>
<protein>
    <recommendedName>
        <fullName evidence="19">Leukotriene A-4 hydrolase homolog</fullName>
    </recommendedName>
</protein>
<dbReference type="Gene3D" id="1.20.1250.20">
    <property type="entry name" value="MFS general substrate transporter like domains"/>
    <property type="match status" value="1"/>
</dbReference>
<feature type="binding site" evidence="10">
    <location>
        <position position="357"/>
    </location>
    <ligand>
        <name>Zn(2+)</name>
        <dbReference type="ChEBI" id="CHEBI:29105"/>
        <note>catalytic</note>
    </ligand>
</feature>
<dbReference type="SUPFAM" id="SSF103473">
    <property type="entry name" value="MFS general substrate transporter"/>
    <property type="match status" value="1"/>
</dbReference>
<evidence type="ECO:0000256" key="7">
    <source>
        <dbReference type="ARBA" id="ARBA00022833"/>
    </source>
</evidence>
<keyword evidence="8" id="KW-0482">Metalloprotease</keyword>
<feature type="transmembrane region" description="Helical" evidence="13">
    <location>
        <begin position="1173"/>
        <end position="1193"/>
    </location>
</feature>
<keyword evidence="4" id="KW-0645">Protease</keyword>
<evidence type="ECO:0000256" key="1">
    <source>
        <dbReference type="ARBA" id="ARBA00004141"/>
    </source>
</evidence>
<sequence>MTGQANPGDHVHLPTDVTPTHYALMIRTDLEKEQYDGWVEIESGCTDSLDVDVSTSSITFHVAEPTTISQVALVDEVATGTKSVLIGKGVNIDKELEHATVTFDKALQAGTKAKLGIAFTGALTDSLMGYYKSRYEHDGAKGTYALTQFEPTFARKAFPCWDEPAIKATFDITHSLSSPAPDPRPSDVALSSSFFPSFTLASLPGEWTVTEFATTPIMSTYLVAWANGPFEHIESSYESPITGKNITLRVYTTAEHISQAGLALDVMARVLPIYEKIFDIPYPLPKLDTLVADDFGAGAMENWGLITGRTTTYLFDAQKGGLINRQSLTKTQTHEVAHQWFGNIVTMKWWDNLWLNEAFATLMGDLVIMKQIHPDWHPDSRFVNLVVERALSLDGLRSSHPIEVACPDENAIKQIFDAISYSKGASVLRMLSAMIGEDIFLKGVSIYLKKNLYGSTITADLWSGISEASGVDVGEIMSSWILKTGYPLITVTETETGLRIGQSRFLATNDVKPEEDETIWHVPLNIQTVDSGRLVSVDRGALLKEKEATVEIQAVGRSLYKLNADTTGVYRVQYSPEHLSKLGDEAARTDSSLSRQDRMGLISDASVLGRAGYGSTSSALDLINKLRNDTDYLVWFRIGSAISDVVDAWWDEPKDVLEGLKALRRSLFRPLLEKLGFDNVPGEPIDVVRWRTIVVNHLTAADDPKAIAEIKQRFSLLVESNDASRISGDLQRAIFVHAVRTGGKREWEKALDVFRHPRTPAQKTAAITALCRTQDPVLMNQAFDMILSVEVKLQDMPIFFMGFAANSSSRRRLWAFTQENLDTLAKKAESNNAVGHLAQISFETFSSFEDVRAVEEFFKEKDTSEYAQVLAQGLDEVRSKAAWLERSREETMTGTTPLPIRNNERAPLLRRVSGTVPRKRTHIDDLRCVLAFFLEVQIGMAEAALGSLLESMQLGYGLSYRAVGFVTLVDAVGRGVGTVCAPFTISFTINLFAPPWAVVLLALGLTGLASGALEPSLATYIAHFHEARLMSFVFAGEGLGALIQPFLVSRMLTNHWAWNGYFWVPLSMALVNVPLVWALFGSYEPPEHELGAETSSVKRWLKVAVKPVVIFGGVLEALAYSAEDIITTWIGVFMCDIRGGHAANMQYILTGYWAGQAVSRLFLADITRYSPRLLLTLYLCLSTGMLVLLQLLPNITADGILVALFGFFLGPTIPTVLTTVCDSLPASLVESANSVLLTAGVLGSGAAPVVVGFVNSAGGLGWMPVALIVCVLATAVVWELSWSVAVVDLPDKEDEETEVGDEDSEADGEERM</sequence>
<dbReference type="GO" id="GO:0043171">
    <property type="term" value="P:peptide catabolic process"/>
    <property type="evidence" value="ECO:0007669"/>
    <property type="project" value="TreeGrafter"/>
</dbReference>
<feature type="transmembrane region" description="Helical" evidence="13">
    <location>
        <begin position="1232"/>
        <end position="1254"/>
    </location>
</feature>
<comment type="similarity">
    <text evidence="2">Belongs to the peptidase M1 family.</text>
</comment>
<keyword evidence="18" id="KW-1185">Reference proteome</keyword>
<evidence type="ECO:0000256" key="9">
    <source>
        <dbReference type="PIRSR" id="PIRSR634016-1"/>
    </source>
</evidence>
<dbReference type="SUPFAM" id="SSF63737">
    <property type="entry name" value="Leukotriene A4 hydrolase N-terminal domain"/>
    <property type="match status" value="1"/>
</dbReference>